<name>A0A0M0LPK4_9EUKA</name>
<feature type="transmembrane region" description="Helical" evidence="1">
    <location>
        <begin position="84"/>
        <end position="106"/>
    </location>
</feature>
<keyword evidence="1" id="KW-0812">Transmembrane</keyword>
<reference evidence="3" key="1">
    <citation type="journal article" date="2015" name="PLoS Genet.">
        <title>Genome Sequence and Transcriptome Analyses of Chrysochromulina tobin: Metabolic Tools for Enhanced Algal Fitness in the Prominent Order Prymnesiales (Haptophyceae).</title>
        <authorList>
            <person name="Hovde B.T."/>
            <person name="Deodato C.R."/>
            <person name="Hunsperger H.M."/>
            <person name="Ryken S.A."/>
            <person name="Yost W."/>
            <person name="Jha R.K."/>
            <person name="Patterson J."/>
            <person name="Monnat R.J. Jr."/>
            <person name="Barlow S.B."/>
            <person name="Starkenburg S.R."/>
            <person name="Cattolico R.A."/>
        </authorList>
    </citation>
    <scope>NUCLEOTIDE SEQUENCE</scope>
    <source>
        <strain evidence="3">CCMP291</strain>
    </source>
</reference>
<protein>
    <recommendedName>
        <fullName evidence="4">Transmembrane protein 97</fullName>
    </recommendedName>
</protein>
<dbReference type="EMBL" id="JWZX01000430">
    <property type="protein sequence ID" value="KOO52985.1"/>
    <property type="molecule type" value="Genomic_DNA"/>
</dbReference>
<sequence>MPETWDFVNQHNPLFLARPFYMQMATCISAYGFLPFYIIIAIAAVFDRWAALSTPIVLFIGAKAYAIGFYHLMEFTSATPPPNLVPYFAAELPYIISIGLVLMQLWRAKSTGIKPKPKAT</sequence>
<evidence type="ECO:0008006" key="4">
    <source>
        <dbReference type="Google" id="ProtNLM"/>
    </source>
</evidence>
<proteinExistence type="predicted"/>
<accession>A0A0M0LPK4</accession>
<dbReference type="OrthoDB" id="10264300at2759"/>
<keyword evidence="1" id="KW-0472">Membrane</keyword>
<dbReference type="Proteomes" id="UP000037460">
    <property type="component" value="Unassembled WGS sequence"/>
</dbReference>
<feature type="transmembrane region" description="Helical" evidence="1">
    <location>
        <begin position="20"/>
        <end position="45"/>
    </location>
</feature>
<evidence type="ECO:0000256" key="1">
    <source>
        <dbReference type="SAM" id="Phobius"/>
    </source>
</evidence>
<organism evidence="2 3">
    <name type="scientific">Chrysochromulina tobinii</name>
    <dbReference type="NCBI Taxonomy" id="1460289"/>
    <lineage>
        <taxon>Eukaryota</taxon>
        <taxon>Haptista</taxon>
        <taxon>Haptophyta</taxon>
        <taxon>Prymnesiophyceae</taxon>
        <taxon>Prymnesiales</taxon>
        <taxon>Chrysochromulinaceae</taxon>
        <taxon>Chrysochromulina</taxon>
    </lineage>
</organism>
<evidence type="ECO:0000313" key="2">
    <source>
        <dbReference type="EMBL" id="KOO52985.1"/>
    </source>
</evidence>
<feature type="transmembrane region" description="Helical" evidence="1">
    <location>
        <begin position="52"/>
        <end position="72"/>
    </location>
</feature>
<comment type="caution">
    <text evidence="2">The sequence shown here is derived from an EMBL/GenBank/DDBJ whole genome shotgun (WGS) entry which is preliminary data.</text>
</comment>
<evidence type="ECO:0000313" key="3">
    <source>
        <dbReference type="Proteomes" id="UP000037460"/>
    </source>
</evidence>
<keyword evidence="1" id="KW-1133">Transmembrane helix</keyword>
<keyword evidence="3" id="KW-1185">Reference proteome</keyword>
<gene>
    <name evidence="2" type="ORF">Ctob_013854</name>
</gene>
<dbReference type="AlphaFoldDB" id="A0A0M0LPK4"/>